<dbReference type="EMBL" id="JAAVJR010001689">
    <property type="protein sequence ID" value="NJW55903.1"/>
    <property type="molecule type" value="Genomic_DNA"/>
</dbReference>
<dbReference type="InterPro" id="IPR008753">
    <property type="entry name" value="Peptidase_M13_N"/>
</dbReference>
<dbReference type="SUPFAM" id="SSF55486">
    <property type="entry name" value="Metalloproteases ('zincins'), catalytic domain"/>
    <property type="match status" value="1"/>
</dbReference>
<keyword evidence="3" id="KW-1185">Reference proteome</keyword>
<evidence type="ECO:0000313" key="2">
    <source>
        <dbReference type="EMBL" id="NJW55903.1"/>
    </source>
</evidence>
<name>A0ABX1D9V7_9FLAO</name>
<proteinExistence type="predicted"/>
<organism evidence="2 3">
    <name type="scientific">Salinimicrobium oceani</name>
    <dbReference type="NCBI Taxonomy" id="2722702"/>
    <lineage>
        <taxon>Bacteria</taxon>
        <taxon>Pseudomonadati</taxon>
        <taxon>Bacteroidota</taxon>
        <taxon>Flavobacteriia</taxon>
        <taxon>Flavobacteriales</taxon>
        <taxon>Flavobacteriaceae</taxon>
        <taxon>Salinimicrobium</taxon>
    </lineage>
</organism>
<dbReference type="Gene3D" id="1.10.1380.10">
    <property type="entry name" value="Neutral endopeptidase , domain2"/>
    <property type="match status" value="1"/>
</dbReference>
<reference evidence="2 3" key="1">
    <citation type="submission" date="2020-03" db="EMBL/GenBank/DDBJ databases">
        <title>Salinimicrobium sp. nov, isolated from SCS.</title>
        <authorList>
            <person name="Cao W.R."/>
        </authorList>
    </citation>
    <scope>NUCLEOTIDE SEQUENCE [LARGE SCALE GENOMIC DNA]</scope>
    <source>
        <strain evidence="3">J15B91</strain>
    </source>
</reference>
<dbReference type="InterPro" id="IPR042089">
    <property type="entry name" value="Peptidase_M13_dom_2"/>
</dbReference>
<gene>
    <name evidence="2" type="ORF">HC175_23605</name>
</gene>
<dbReference type="InterPro" id="IPR000718">
    <property type="entry name" value="Peptidase_M13"/>
</dbReference>
<feature type="domain" description="Peptidase M13 N-terminal" evidence="1">
    <location>
        <begin position="2"/>
        <end position="92"/>
    </location>
</feature>
<sequence>VSHITRMLQFLGDSEEEAAKNAETILKFETALAQPRLDKVERRDARKTYNPLTAAELQKAVPAINWNRYFESIGAQGVDTVIVRQPRYMQALQ</sequence>
<protein>
    <submittedName>
        <fullName evidence="2">M13 family peptidase</fullName>
    </submittedName>
</protein>
<accession>A0ABX1D9V7</accession>
<feature type="non-terminal residue" evidence="2">
    <location>
        <position position="93"/>
    </location>
</feature>
<comment type="caution">
    <text evidence="2">The sequence shown here is derived from an EMBL/GenBank/DDBJ whole genome shotgun (WGS) entry which is preliminary data.</text>
</comment>
<feature type="non-terminal residue" evidence="2">
    <location>
        <position position="1"/>
    </location>
</feature>
<dbReference type="Pfam" id="PF05649">
    <property type="entry name" value="Peptidase_M13_N"/>
    <property type="match status" value="1"/>
</dbReference>
<dbReference type="PROSITE" id="PS51885">
    <property type="entry name" value="NEPRILYSIN"/>
    <property type="match status" value="1"/>
</dbReference>
<evidence type="ECO:0000259" key="1">
    <source>
        <dbReference type="Pfam" id="PF05649"/>
    </source>
</evidence>
<dbReference type="Proteomes" id="UP000703674">
    <property type="component" value="Unassembled WGS sequence"/>
</dbReference>
<evidence type="ECO:0000313" key="3">
    <source>
        <dbReference type="Proteomes" id="UP000703674"/>
    </source>
</evidence>